<proteinExistence type="predicted"/>
<sequence>MSLHQLNEEEGRLWREVVGKRRPVKELTRRKRKLSCLAAKTWRGPYSQGQRKWITNPAKAFRRSRAEQTTIYGVQEDVRDGNSQLVRSTERHWQRDTLSGVVGLHEGFHVTSKVDKISGLSAKPKKIIQSSYRGLYDEGRAAMYGGWHFFFLVFSGLSFVSGLYQNYCVSLTVINAKRANFKAPPFDPKDQEDEKDPYQGARIKLSLYMSGVVGLAHLLTIVLLREYRRVLDLVAVCVAKRLRTLIYSIESYSTMRRFLDIPNAIILCMSAVES</sequence>
<evidence type="ECO:0000256" key="1">
    <source>
        <dbReference type="SAM" id="Phobius"/>
    </source>
</evidence>
<comment type="caution">
    <text evidence="2">The sequence shown here is derived from an EMBL/GenBank/DDBJ whole genome shotgun (WGS) entry which is preliminary data.</text>
</comment>
<organism evidence="2 3">
    <name type="scientific">Planoprotostelium fungivorum</name>
    <dbReference type="NCBI Taxonomy" id="1890364"/>
    <lineage>
        <taxon>Eukaryota</taxon>
        <taxon>Amoebozoa</taxon>
        <taxon>Evosea</taxon>
        <taxon>Variosea</taxon>
        <taxon>Cavosteliida</taxon>
        <taxon>Cavosteliaceae</taxon>
        <taxon>Planoprotostelium</taxon>
    </lineage>
</organism>
<dbReference type="AlphaFoldDB" id="A0A2P6MSB4"/>
<protein>
    <submittedName>
        <fullName evidence="2">Uncharacterized protein</fullName>
    </submittedName>
</protein>
<evidence type="ECO:0000313" key="2">
    <source>
        <dbReference type="EMBL" id="PRP74585.1"/>
    </source>
</evidence>
<feature type="transmembrane region" description="Helical" evidence="1">
    <location>
        <begin position="141"/>
        <end position="164"/>
    </location>
</feature>
<name>A0A2P6MSB4_9EUKA</name>
<dbReference type="EMBL" id="MDYQ01000451">
    <property type="protein sequence ID" value="PRP74585.1"/>
    <property type="molecule type" value="Genomic_DNA"/>
</dbReference>
<reference evidence="2 3" key="1">
    <citation type="journal article" date="2018" name="Genome Biol. Evol.">
        <title>Multiple Roots of Fruiting Body Formation in Amoebozoa.</title>
        <authorList>
            <person name="Hillmann F."/>
            <person name="Forbes G."/>
            <person name="Novohradska S."/>
            <person name="Ferling I."/>
            <person name="Riege K."/>
            <person name="Groth M."/>
            <person name="Westermann M."/>
            <person name="Marz M."/>
            <person name="Spaller T."/>
            <person name="Winckler T."/>
            <person name="Schaap P."/>
            <person name="Glockner G."/>
        </authorList>
    </citation>
    <scope>NUCLEOTIDE SEQUENCE [LARGE SCALE GENOMIC DNA]</scope>
    <source>
        <strain evidence="2 3">Jena</strain>
    </source>
</reference>
<accession>A0A2P6MSB4</accession>
<feature type="transmembrane region" description="Helical" evidence="1">
    <location>
        <begin position="205"/>
        <end position="224"/>
    </location>
</feature>
<keyword evidence="1" id="KW-1133">Transmembrane helix</keyword>
<dbReference type="Proteomes" id="UP000241769">
    <property type="component" value="Unassembled WGS sequence"/>
</dbReference>
<keyword evidence="1" id="KW-0812">Transmembrane</keyword>
<keyword evidence="3" id="KW-1185">Reference proteome</keyword>
<dbReference type="InParanoid" id="A0A2P6MSB4"/>
<keyword evidence="1" id="KW-0472">Membrane</keyword>
<gene>
    <name evidence="2" type="ORF">PROFUN_14874</name>
</gene>
<evidence type="ECO:0000313" key="3">
    <source>
        <dbReference type="Proteomes" id="UP000241769"/>
    </source>
</evidence>